<dbReference type="PIRSF" id="PIRSF028980">
    <property type="entry name" value="tRNAHis_guanylyltransferase"/>
    <property type="match status" value="1"/>
</dbReference>
<evidence type="ECO:0000313" key="17">
    <source>
        <dbReference type="Proteomes" id="UP000002039"/>
    </source>
</evidence>
<dbReference type="InterPro" id="IPR007537">
    <property type="entry name" value="tRNAHis_GuaTrfase_Thg1"/>
</dbReference>
<reference evidence="17" key="1">
    <citation type="journal article" date="2015" name="PLoS Genet.">
        <title>The dynamic genome and transcriptome of the human fungal pathogen Blastomyces and close relative Emmonsia.</title>
        <authorList>
            <person name="Munoz J.F."/>
            <person name="Gauthier G.M."/>
            <person name="Desjardins C.A."/>
            <person name="Gallo J.E."/>
            <person name="Holder J."/>
            <person name="Sullivan T.D."/>
            <person name="Marty A.J."/>
            <person name="Carmen J.C."/>
            <person name="Chen Z."/>
            <person name="Ding L."/>
            <person name="Gujja S."/>
            <person name="Magrini V."/>
            <person name="Misas E."/>
            <person name="Mitreva M."/>
            <person name="Priest M."/>
            <person name="Saif S."/>
            <person name="Whiston E.A."/>
            <person name="Young S."/>
            <person name="Zeng Q."/>
            <person name="Goldman W.E."/>
            <person name="Mardis E.R."/>
            <person name="Taylor J.W."/>
            <person name="McEwen J.G."/>
            <person name="Clay O.K."/>
            <person name="Klein B.S."/>
            <person name="Cuomo C.A."/>
        </authorList>
    </citation>
    <scope>NUCLEOTIDE SEQUENCE [LARGE SCALE GENOMIC DNA]</scope>
    <source>
        <strain evidence="17">ER-3 / ATCC MYA-2586</strain>
    </source>
</reference>
<comment type="cofactor">
    <cofactor evidence="1 13">
        <name>Mg(2+)</name>
        <dbReference type="ChEBI" id="CHEBI:18420"/>
    </cofactor>
</comment>
<dbReference type="PANTHER" id="PTHR12729">
    <property type="entry name" value="TRNA(HIS) GUANYLYLTRANSFERASE-RELATED"/>
    <property type="match status" value="1"/>
</dbReference>
<evidence type="ECO:0000256" key="11">
    <source>
        <dbReference type="ARBA" id="ARBA00023134"/>
    </source>
</evidence>
<evidence type="ECO:0000259" key="14">
    <source>
        <dbReference type="Pfam" id="PF04446"/>
    </source>
</evidence>
<organism evidence="16 17">
    <name type="scientific">Ajellomyces dermatitidis (strain ER-3 / ATCC MYA-2586)</name>
    <name type="common">Blastomyces dermatitidis</name>
    <dbReference type="NCBI Taxonomy" id="559297"/>
    <lineage>
        <taxon>Eukaryota</taxon>
        <taxon>Fungi</taxon>
        <taxon>Dikarya</taxon>
        <taxon>Ascomycota</taxon>
        <taxon>Pezizomycotina</taxon>
        <taxon>Eurotiomycetes</taxon>
        <taxon>Eurotiomycetidae</taxon>
        <taxon>Onygenales</taxon>
        <taxon>Ajellomycetaceae</taxon>
        <taxon>Blastomyces</taxon>
    </lineage>
</organism>
<protein>
    <recommendedName>
        <fullName evidence="4 13">tRNA(His) guanylyltransferase</fullName>
        <ecNumber evidence="3 13">2.7.7.79</ecNumber>
    </recommendedName>
    <alternativeName>
        <fullName evidence="12 13">tRNA-histidine guanylyltransferase</fullName>
    </alternativeName>
</protein>
<dbReference type="PANTHER" id="PTHR12729:SF6">
    <property type="entry name" value="TRNA(HIS) GUANYLYLTRANSFERASE-RELATED"/>
    <property type="match status" value="1"/>
</dbReference>
<dbReference type="RefSeq" id="XP_045276663.1">
    <property type="nucleotide sequence ID" value="XM_045420579.1"/>
</dbReference>
<evidence type="ECO:0000256" key="7">
    <source>
        <dbReference type="ARBA" id="ARBA00022695"/>
    </source>
</evidence>
<keyword evidence="17" id="KW-1185">Reference proteome</keyword>
<proteinExistence type="inferred from homology"/>
<gene>
    <name evidence="16" type="ORF">BDCG_04935</name>
</gene>
<evidence type="ECO:0000256" key="10">
    <source>
        <dbReference type="ARBA" id="ARBA00022842"/>
    </source>
</evidence>
<comment type="function">
    <text evidence="13">Adds a GMP to the 5'-end of tRNA(His) after transcription and RNase P cleavage.</text>
</comment>
<evidence type="ECO:0000256" key="9">
    <source>
        <dbReference type="ARBA" id="ARBA00022741"/>
    </source>
</evidence>
<evidence type="ECO:0000313" key="16">
    <source>
        <dbReference type="EMBL" id="EEQ89815.2"/>
    </source>
</evidence>
<evidence type="ECO:0000256" key="5">
    <source>
        <dbReference type="ARBA" id="ARBA00022679"/>
    </source>
</evidence>
<keyword evidence="6 13" id="KW-0819">tRNA processing</keyword>
<dbReference type="InterPro" id="IPR024956">
    <property type="entry name" value="tRNAHis_GuaTrfase_cat"/>
</dbReference>
<evidence type="ECO:0000256" key="2">
    <source>
        <dbReference type="ARBA" id="ARBA00010113"/>
    </source>
</evidence>
<keyword evidence="7 13" id="KW-0548">Nucleotidyltransferase</keyword>
<dbReference type="Pfam" id="PF14413">
    <property type="entry name" value="Thg1C"/>
    <property type="match status" value="1"/>
</dbReference>
<comment type="similarity">
    <text evidence="2 13">Belongs to the tRNA(His) guanylyltransferase family.</text>
</comment>
<evidence type="ECO:0000256" key="6">
    <source>
        <dbReference type="ARBA" id="ARBA00022694"/>
    </source>
</evidence>
<keyword evidence="9 13" id="KW-0547">Nucleotide-binding</keyword>
<evidence type="ECO:0000256" key="13">
    <source>
        <dbReference type="PIRNR" id="PIRNR028980"/>
    </source>
</evidence>
<evidence type="ECO:0000256" key="4">
    <source>
        <dbReference type="ARBA" id="ARBA00015443"/>
    </source>
</evidence>
<dbReference type="EMBL" id="EQ999977">
    <property type="protein sequence ID" value="EEQ89815.2"/>
    <property type="molecule type" value="Genomic_DNA"/>
</dbReference>
<dbReference type="Pfam" id="PF04446">
    <property type="entry name" value="Thg1"/>
    <property type="match status" value="1"/>
</dbReference>
<keyword evidence="11 13" id="KW-0342">GTP-binding</keyword>
<dbReference type="GeneID" id="69027003"/>
<evidence type="ECO:0000256" key="8">
    <source>
        <dbReference type="ARBA" id="ARBA00022723"/>
    </source>
</evidence>
<name>A0ABM9YHX6_AJEDR</name>
<comment type="catalytic activity">
    <reaction evidence="13">
        <text>a 5'-end ribonucleotide-tRNA(His) + GTP + ATP + H2O = a 5'-end phospho-guanosine-ribonucleotide-tRNA(His) + AMP + 2 diphosphate + H(+)</text>
        <dbReference type="Rhea" id="RHEA:54564"/>
        <dbReference type="Rhea" id="RHEA-COMP:14193"/>
        <dbReference type="Rhea" id="RHEA-COMP:14917"/>
        <dbReference type="ChEBI" id="CHEBI:15377"/>
        <dbReference type="ChEBI" id="CHEBI:15378"/>
        <dbReference type="ChEBI" id="CHEBI:30616"/>
        <dbReference type="ChEBI" id="CHEBI:33019"/>
        <dbReference type="ChEBI" id="CHEBI:37565"/>
        <dbReference type="ChEBI" id="CHEBI:138282"/>
        <dbReference type="ChEBI" id="CHEBI:141847"/>
        <dbReference type="ChEBI" id="CHEBI:456215"/>
        <dbReference type="EC" id="2.7.7.79"/>
    </reaction>
</comment>
<dbReference type="InterPro" id="IPR025845">
    <property type="entry name" value="Thg1_C_dom"/>
</dbReference>
<evidence type="ECO:0000259" key="15">
    <source>
        <dbReference type="Pfam" id="PF14413"/>
    </source>
</evidence>
<feature type="domain" description="tRNAHis guanylyltransferase catalytic" evidence="14">
    <location>
        <begin position="40"/>
        <end position="171"/>
    </location>
</feature>
<dbReference type="EC" id="2.7.7.79" evidence="3 13"/>
<accession>A0ABM9YHX6</accession>
<keyword evidence="10 13" id="KW-0460">Magnesium</keyword>
<sequence>MASTSNLTQPTSSLTNTLVFHTRPAQARIPVYNLMANSKYEYVKAFEQDDSLLPNTWIVVRIDGRGFHRFSDRYQFQKPNDERALNLMNTAACAVMKDLPGLIIAYGVSDEYSFVFHRSCQLFERRSSKLVTTIVSTFTAHYIFNWSSFFPTTPLEPGFLPSFDGRAVQYPSVQNLRDYMSWRQADCHINNLYNTTFWNMILRGGMSNTEAEKALQGTVSGDKNEILFSRFGINYNKEPEMYKKGSVIFRDYEIQPQTEKKAGGESKDIEYQVGEEEGPPAEMTKSQMARVRKIQKKATIVVTHLDIIKDDFWDQRPWILSNTPGRLSGKG</sequence>
<dbReference type="Proteomes" id="UP000002039">
    <property type="component" value="Unassembled WGS sequence"/>
</dbReference>
<evidence type="ECO:0000256" key="3">
    <source>
        <dbReference type="ARBA" id="ARBA00012511"/>
    </source>
</evidence>
<feature type="domain" description="Thg1 C-terminal" evidence="15">
    <location>
        <begin position="174"/>
        <end position="309"/>
    </location>
</feature>
<dbReference type="GO" id="GO:0016779">
    <property type="term" value="F:nucleotidyltransferase activity"/>
    <property type="evidence" value="ECO:0007669"/>
    <property type="project" value="UniProtKB-KW"/>
</dbReference>
<evidence type="ECO:0000256" key="12">
    <source>
        <dbReference type="ARBA" id="ARBA00032480"/>
    </source>
</evidence>
<evidence type="ECO:0000256" key="1">
    <source>
        <dbReference type="ARBA" id="ARBA00001946"/>
    </source>
</evidence>
<dbReference type="Gene3D" id="3.30.70.3000">
    <property type="match status" value="1"/>
</dbReference>
<dbReference type="InterPro" id="IPR038469">
    <property type="entry name" value="tRNAHis_GuaTrfase_Thg1_sf"/>
</dbReference>
<keyword evidence="5 13" id="KW-0808">Transferase</keyword>
<keyword evidence="8 13" id="KW-0479">Metal-binding</keyword>